<protein>
    <submittedName>
        <fullName evidence="2">Uncharacterized protein</fullName>
    </submittedName>
</protein>
<dbReference type="EMBL" id="KL198057">
    <property type="protein sequence ID" value="KDQ11609.1"/>
    <property type="molecule type" value="Genomic_DNA"/>
</dbReference>
<dbReference type="InParanoid" id="A0A067M7Q9"/>
<name>A0A067M7Q9_BOTB1</name>
<dbReference type="HOGENOM" id="CLU_044126_2_0_1"/>
<keyword evidence="3" id="KW-1185">Reference proteome</keyword>
<evidence type="ECO:0000313" key="3">
    <source>
        <dbReference type="Proteomes" id="UP000027195"/>
    </source>
</evidence>
<dbReference type="Proteomes" id="UP000027195">
    <property type="component" value="Unassembled WGS sequence"/>
</dbReference>
<proteinExistence type="predicted"/>
<feature type="region of interest" description="Disordered" evidence="1">
    <location>
        <begin position="331"/>
        <end position="390"/>
    </location>
</feature>
<evidence type="ECO:0000313" key="2">
    <source>
        <dbReference type="EMBL" id="KDQ11609.1"/>
    </source>
</evidence>
<evidence type="ECO:0000256" key="1">
    <source>
        <dbReference type="SAM" id="MobiDB-lite"/>
    </source>
</evidence>
<sequence>MGQYWQVINLDKRQTLGFWGKLAEFIWASEPHTLAWRLIPVDFSPIIASSIARRKTPSGLTIAQLLGSLHLPTEILAMIFSEIDSFQDAFSLAYANTHLLAAGQGTLCALLRVKAAHWAGDRIVCIGDYAENEDLPEGMLTAAETQELLTFEAKEEYSSADEDDTPPDCHTDLYHFADDNYQHCGQSLRRYSIDYFEFVRKLLPSERKCYDDLVDANGKLLSDDVALCNLSRREYVRLKALKSVYGLPIDGPWLTGDRDDLGTVLLTRICWSSDASWDYNGRYLEKGLWAGDRFEIATVDAVNARIERGEAWMDASADALGDIRAILKDVYGPKGEPETDSEGDDTYLEGDETSSEETDSDADMEISEEDEGLLEGDEETTGDLETGNEA</sequence>
<accession>A0A067M7Q9</accession>
<feature type="compositionally biased region" description="Acidic residues" evidence="1">
    <location>
        <begin position="338"/>
        <end position="390"/>
    </location>
</feature>
<organism evidence="2 3">
    <name type="scientific">Botryobasidium botryosum (strain FD-172 SS1)</name>
    <dbReference type="NCBI Taxonomy" id="930990"/>
    <lineage>
        <taxon>Eukaryota</taxon>
        <taxon>Fungi</taxon>
        <taxon>Dikarya</taxon>
        <taxon>Basidiomycota</taxon>
        <taxon>Agaricomycotina</taxon>
        <taxon>Agaricomycetes</taxon>
        <taxon>Cantharellales</taxon>
        <taxon>Botryobasidiaceae</taxon>
        <taxon>Botryobasidium</taxon>
    </lineage>
</organism>
<dbReference type="AlphaFoldDB" id="A0A067M7Q9"/>
<dbReference type="OrthoDB" id="2588098at2759"/>
<reference evidence="3" key="1">
    <citation type="journal article" date="2014" name="Proc. Natl. Acad. Sci. U.S.A.">
        <title>Extensive sampling of basidiomycete genomes demonstrates inadequacy of the white-rot/brown-rot paradigm for wood decay fungi.</title>
        <authorList>
            <person name="Riley R."/>
            <person name="Salamov A.A."/>
            <person name="Brown D.W."/>
            <person name="Nagy L.G."/>
            <person name="Floudas D."/>
            <person name="Held B.W."/>
            <person name="Levasseur A."/>
            <person name="Lombard V."/>
            <person name="Morin E."/>
            <person name="Otillar R."/>
            <person name="Lindquist E.A."/>
            <person name="Sun H."/>
            <person name="LaButti K.M."/>
            <person name="Schmutz J."/>
            <person name="Jabbour D."/>
            <person name="Luo H."/>
            <person name="Baker S.E."/>
            <person name="Pisabarro A.G."/>
            <person name="Walton J.D."/>
            <person name="Blanchette R.A."/>
            <person name="Henrissat B."/>
            <person name="Martin F."/>
            <person name="Cullen D."/>
            <person name="Hibbett D.S."/>
            <person name="Grigoriev I.V."/>
        </authorList>
    </citation>
    <scope>NUCLEOTIDE SEQUENCE [LARGE SCALE GENOMIC DNA]</scope>
    <source>
        <strain evidence="3">FD-172 SS1</strain>
    </source>
</reference>
<gene>
    <name evidence="2" type="ORF">BOTBODRAFT_189786</name>
</gene>